<dbReference type="PROSITE" id="PS51450">
    <property type="entry name" value="LRR"/>
    <property type="match status" value="1"/>
</dbReference>
<dbReference type="Gene3D" id="3.80.10.10">
    <property type="entry name" value="Ribonuclease Inhibitor"/>
    <property type="match status" value="2"/>
</dbReference>
<dbReference type="GO" id="GO:0048471">
    <property type="term" value="C:perinuclear region of cytoplasm"/>
    <property type="evidence" value="ECO:0007669"/>
    <property type="project" value="TreeGrafter"/>
</dbReference>
<evidence type="ECO:0000256" key="2">
    <source>
        <dbReference type="ARBA" id="ARBA00022614"/>
    </source>
</evidence>
<proteinExistence type="predicted"/>
<dbReference type="PANTHER" id="PTHR24113">
    <property type="entry name" value="RAN GTPASE-ACTIVATING PROTEIN 1"/>
    <property type="match status" value="1"/>
</dbReference>
<keyword evidence="2" id="KW-0433">Leucine-rich repeat</keyword>
<gene>
    <name evidence="4" type="ORF">GSBLH_T00002094001</name>
</gene>
<evidence type="ECO:0000256" key="3">
    <source>
        <dbReference type="ARBA" id="ARBA00022737"/>
    </source>
</evidence>
<dbReference type="GO" id="GO:0005634">
    <property type="term" value="C:nucleus"/>
    <property type="evidence" value="ECO:0007669"/>
    <property type="project" value="TreeGrafter"/>
</dbReference>
<dbReference type="PANTHER" id="PTHR24113:SF12">
    <property type="entry name" value="RAN GTPASE-ACTIVATING PROTEIN 1"/>
    <property type="match status" value="1"/>
</dbReference>
<dbReference type="SMART" id="SM00367">
    <property type="entry name" value="LRR_CC"/>
    <property type="match status" value="5"/>
</dbReference>
<dbReference type="InterPro" id="IPR006553">
    <property type="entry name" value="Leu-rich_rpt_Cys-con_subtyp"/>
</dbReference>
<dbReference type="GO" id="GO:0006913">
    <property type="term" value="P:nucleocytoplasmic transport"/>
    <property type="evidence" value="ECO:0007669"/>
    <property type="project" value="TreeGrafter"/>
</dbReference>
<keyword evidence="5" id="KW-1185">Reference proteome</keyword>
<dbReference type="Pfam" id="PF13516">
    <property type="entry name" value="LRR_6"/>
    <property type="match status" value="1"/>
</dbReference>
<name>D8M1S9_BLAHO</name>
<dbReference type="InterPro" id="IPR027038">
    <property type="entry name" value="RanGap"/>
</dbReference>
<sequence>MVNKYFSSLIATTRTEADIVCQPGWVDAINRSPFLRTIVLRRESAPDDIRRFCRIIKNDGFPELTDLKLVYVGEENLHSILNAFQQKISRSIRLNIISKDFTAGVTIAVYDLTQRVCYSFAEAAQESLYFVLGRLRLITDDVEGIEHFFKTVDFSSFSRLQEITLSSCPLQKRGFELFIRSMWPEGASSSDVPPVRVLRLDEVQLHNTAMLSMASVMNRGLFANLEELDLSSNKISEKGIRLLADALSNFACPNLKKLLLTDNFVSVGNMVCLFSALKDGCCPLLSELEFGHTGIGQEDLEAFAEYLTTPYAENLSRLNLSNNPQVTAALPGLFEAMENGSSESMKTLLMEGVSLARKEIEGLARWLLCGKAAKLRALILRCNLLDEGAFRVLLETMIDARCPRLNALDFSSNLIGSFTEADWLPLLSKDGEEIVFEQVDFSFNPLSDNDMRLLLMFLSRFSHLEKTRRMAFAGNQITAETFNFLFKAIPEDVSSLSFLSIDSCSLQGVGPYFADFLASRAASQLTSLSLRDCGLTKRDVLQILDGLDQGACAMLSTLRLDGNPEIDNQFVQRILQSIGEKQSLPSLTRLEAGYTQINGEGVEMFLKFFKEHATRLQSLDLSSINISSEEKDLYKQQMKEFFSGHCSFYFVFLNTFSRKNE</sequence>
<dbReference type="GO" id="GO:0031267">
    <property type="term" value="F:small GTPase binding"/>
    <property type="evidence" value="ECO:0007669"/>
    <property type="project" value="TreeGrafter"/>
</dbReference>
<organism evidence="4">
    <name type="scientific">Blastocystis hominis</name>
    <dbReference type="NCBI Taxonomy" id="12968"/>
    <lineage>
        <taxon>Eukaryota</taxon>
        <taxon>Sar</taxon>
        <taxon>Stramenopiles</taxon>
        <taxon>Bigyra</taxon>
        <taxon>Opalozoa</taxon>
        <taxon>Opalinata</taxon>
        <taxon>Blastocystidae</taxon>
        <taxon>Blastocystis</taxon>
    </lineage>
</organism>
<dbReference type="AlphaFoldDB" id="D8M1S9"/>
<dbReference type="SMART" id="SM00368">
    <property type="entry name" value="LRR_RI"/>
    <property type="match status" value="4"/>
</dbReference>
<accession>D8M1S9</accession>
<evidence type="ECO:0000256" key="1">
    <source>
        <dbReference type="ARBA" id="ARBA00022468"/>
    </source>
</evidence>
<keyword evidence="3" id="KW-0677">Repeat</keyword>
<evidence type="ECO:0000313" key="5">
    <source>
        <dbReference type="Proteomes" id="UP000008312"/>
    </source>
</evidence>
<protein>
    <submittedName>
        <fullName evidence="4">Uncharacterized protein</fullName>
    </submittedName>
</protein>
<reference evidence="4" key="1">
    <citation type="submission" date="2010-02" db="EMBL/GenBank/DDBJ databases">
        <title>Sequencing and annotation of the Blastocystis hominis genome.</title>
        <authorList>
            <person name="Wincker P."/>
        </authorList>
    </citation>
    <scope>NUCLEOTIDE SEQUENCE</scope>
    <source>
        <strain evidence="4">Singapore isolate B</strain>
    </source>
</reference>
<dbReference type="GeneID" id="24919301"/>
<dbReference type="SUPFAM" id="SSF52047">
    <property type="entry name" value="RNI-like"/>
    <property type="match status" value="2"/>
</dbReference>
<dbReference type="Proteomes" id="UP000008312">
    <property type="component" value="Unassembled WGS sequence"/>
</dbReference>
<evidence type="ECO:0000313" key="4">
    <source>
        <dbReference type="EMBL" id="CBK22018.2"/>
    </source>
</evidence>
<dbReference type="InterPro" id="IPR032675">
    <property type="entry name" value="LRR_dom_sf"/>
</dbReference>
<dbReference type="InterPro" id="IPR001611">
    <property type="entry name" value="Leu-rich_rpt"/>
</dbReference>
<dbReference type="GO" id="GO:0005096">
    <property type="term" value="F:GTPase activator activity"/>
    <property type="evidence" value="ECO:0007669"/>
    <property type="project" value="UniProtKB-KW"/>
</dbReference>
<dbReference type="RefSeq" id="XP_012896066.1">
    <property type="nucleotide sequence ID" value="XM_013040612.1"/>
</dbReference>
<keyword evidence="1" id="KW-0343">GTPase activation</keyword>
<dbReference type="EMBL" id="FN668646">
    <property type="protein sequence ID" value="CBK22018.2"/>
    <property type="molecule type" value="Genomic_DNA"/>
</dbReference>
<dbReference type="GO" id="GO:0005829">
    <property type="term" value="C:cytosol"/>
    <property type="evidence" value="ECO:0007669"/>
    <property type="project" value="TreeGrafter"/>
</dbReference>
<dbReference type="OrthoDB" id="45061at2759"/>
<dbReference type="InParanoid" id="D8M1S9"/>